<keyword evidence="3" id="KW-0472">Membrane</keyword>
<dbReference type="Gene3D" id="3.55.50.30">
    <property type="match status" value="1"/>
</dbReference>
<reference evidence="8 9" key="1">
    <citation type="submission" date="2019-08" db="EMBL/GenBank/DDBJ databases">
        <title>Amphibian skin-associated Pigmentiphaga: genome sequence and occurrence across geography and hosts.</title>
        <authorList>
            <person name="Bletz M.C."/>
            <person name="Bunk B."/>
            <person name="Sproeer C."/>
            <person name="Biwer P."/>
            <person name="Reiter S."/>
            <person name="Rabemananjara F.C.E."/>
            <person name="Schulz S."/>
            <person name="Overmann J."/>
            <person name="Vences M."/>
        </authorList>
    </citation>
    <scope>NUCLEOTIDE SEQUENCE [LARGE SCALE GENOMIC DNA]</scope>
    <source>
        <strain evidence="8 9">Mada1488</strain>
    </source>
</reference>
<feature type="domain" description="Type II/III secretion system secretin-like" evidence="6">
    <location>
        <begin position="388"/>
        <end position="546"/>
    </location>
</feature>
<comment type="similarity">
    <text evidence="3">Belongs to the bacterial secretin family. T3SS SctC subfamily.</text>
</comment>
<dbReference type="GO" id="GO:0015627">
    <property type="term" value="C:type II protein secretion system complex"/>
    <property type="evidence" value="ECO:0007669"/>
    <property type="project" value="TreeGrafter"/>
</dbReference>
<dbReference type="Pfam" id="PF03958">
    <property type="entry name" value="Secretin_N"/>
    <property type="match status" value="1"/>
</dbReference>
<dbReference type="InterPro" id="IPR004846">
    <property type="entry name" value="T2SS/T3SS_dom"/>
</dbReference>
<keyword evidence="3 4" id="KW-0813">Transport</keyword>
<evidence type="ECO:0000313" key="8">
    <source>
        <dbReference type="EMBL" id="QEI09500.1"/>
    </source>
</evidence>
<dbReference type="NCBIfam" id="TIGR02516">
    <property type="entry name" value="type_III_yscC"/>
    <property type="match status" value="1"/>
</dbReference>
<dbReference type="OrthoDB" id="9779724at2"/>
<dbReference type="Pfam" id="PF00263">
    <property type="entry name" value="Secretin"/>
    <property type="match status" value="1"/>
</dbReference>
<dbReference type="AlphaFoldDB" id="A0A5C0B7D4"/>
<keyword evidence="9" id="KW-1185">Reference proteome</keyword>
<evidence type="ECO:0000259" key="6">
    <source>
        <dbReference type="Pfam" id="PF00263"/>
    </source>
</evidence>
<dbReference type="EMBL" id="CP043046">
    <property type="protein sequence ID" value="QEI09500.1"/>
    <property type="molecule type" value="Genomic_DNA"/>
</dbReference>
<sequence length="660" mass="68710" precursor="true">MMLAGLLSLGLLGTAQAVPSWPDAPYSYYATNAPLRTVLQEVAGSFSLSLQVGSSVSGVVNGRFNAANPTEFMNRLGGVYGFNWFVYAGTLYVSGAAETATRSVSAMGGSITSMRQALEQLGVLDPRFGWGELPEQGVALVSGPPAYLDLIDRTIAAMPTGGGGQQVAVFRLKHASVNDRSIAYRNSQVVTPGLATVLRNLISGSGSNNNETLSSIAAPLRERPPVFTDLVGGGGAGAGGGGANSVASTSPVSGVPAAGSEAAPRATGTTRGSVRMREPTIQADARLNAIIVQDIPDRIPIYRTLIEQLDRPSTLIEIEAMIVDVNSEVVSELGVTWGARSGNSVLGYGNLALGTSGGVLPIDSAATTLTPGTIGLSLSNRLAARIRALQTDGRANILSQPSILTADNLGALIDLSDTFYIQTLGERVATVTPVTVGTSLRVTPRFIDGKNAGQVELTVDIEDGSIQEERQIDGLPTVRRSTISTLAVVGNDQTLLIGGYNSSQDSEQVDKVPVLGDIPGFGVLFSSKSKTIQRRERLFMIRPRVIAINGEPVVAGVTSEVAPAGAPVAPTVGQYLDREQLNRSEVRVLPAAPAVLPTAPVLPGTPPLQPLAPVQAPDATSRGQVIRIEPRSPRGASTSSSTRSSASSSARWDAQIYEGQ</sequence>
<dbReference type="PRINTS" id="PR01337">
    <property type="entry name" value="TYPE3OMGPROT"/>
</dbReference>
<dbReference type="InterPro" id="IPR005644">
    <property type="entry name" value="NolW-like"/>
</dbReference>
<feature type="region of interest" description="Disordered" evidence="5">
    <location>
        <begin position="232"/>
        <end position="277"/>
    </location>
</feature>
<gene>
    <name evidence="3" type="primary">sctC</name>
    <name evidence="8" type="ORF">FXN63_22260</name>
</gene>
<proteinExistence type="inferred from homology"/>
<protein>
    <recommendedName>
        <fullName evidence="3">Type 3 secretion system secretin</fullName>
        <shortName evidence="3">T3SS secretin</shortName>
    </recommendedName>
</protein>
<evidence type="ECO:0000256" key="5">
    <source>
        <dbReference type="SAM" id="MobiDB-lite"/>
    </source>
</evidence>
<dbReference type="InterPro" id="IPR050810">
    <property type="entry name" value="Bact_Secretion_Sys_Channel"/>
</dbReference>
<dbReference type="GO" id="GO:0030257">
    <property type="term" value="C:type III protein secretion system complex"/>
    <property type="evidence" value="ECO:0007669"/>
    <property type="project" value="UniProtKB-UniRule"/>
</dbReference>
<dbReference type="InterPro" id="IPR003522">
    <property type="entry name" value="T3SS_OM_pore_YscC"/>
</dbReference>
<evidence type="ECO:0000256" key="3">
    <source>
        <dbReference type="HAMAP-Rule" id="MF_02219"/>
    </source>
</evidence>
<dbReference type="Gene3D" id="3.30.1370.120">
    <property type="match status" value="2"/>
</dbReference>
<comment type="function">
    <text evidence="3">Component of the type III secretion system (T3SS), also called injectisome, which is used to inject bacterial effector proteins into eukaryotic host cells. Forms a ring-shaped multimeric structure with an apparent central pore in the outer membrane.</text>
</comment>
<keyword evidence="3" id="KW-0998">Cell outer membrane</keyword>
<organism evidence="8 9">
    <name type="scientific">Pigmentiphaga aceris</name>
    <dbReference type="NCBI Taxonomy" id="1940612"/>
    <lineage>
        <taxon>Bacteria</taxon>
        <taxon>Pseudomonadati</taxon>
        <taxon>Pseudomonadota</taxon>
        <taxon>Betaproteobacteria</taxon>
        <taxon>Burkholderiales</taxon>
        <taxon>Alcaligenaceae</taxon>
        <taxon>Pigmentiphaga</taxon>
    </lineage>
</organism>
<feature type="region of interest" description="Disordered" evidence="5">
    <location>
        <begin position="606"/>
        <end position="660"/>
    </location>
</feature>
<evidence type="ECO:0000259" key="7">
    <source>
        <dbReference type="Pfam" id="PF03958"/>
    </source>
</evidence>
<dbReference type="PANTHER" id="PTHR30332:SF5">
    <property type="entry name" value="SPI-1 TYPE 3 SECRETION SYSTEM SECRETIN"/>
    <property type="match status" value="1"/>
</dbReference>
<evidence type="ECO:0000256" key="4">
    <source>
        <dbReference type="RuleBase" id="RU004004"/>
    </source>
</evidence>
<feature type="signal peptide" evidence="3">
    <location>
        <begin position="1"/>
        <end position="17"/>
    </location>
</feature>
<keyword evidence="2 3" id="KW-0732">Signal</keyword>
<keyword evidence="3" id="KW-0653">Protein transport</keyword>
<dbReference type="KEGG" id="pacr:FXN63_22260"/>
<feature type="chain" id="PRO_5026403740" description="Type 3 secretion system secretin" evidence="3">
    <location>
        <begin position="18"/>
        <end position="660"/>
    </location>
</feature>
<feature type="domain" description="NolW-like" evidence="7">
    <location>
        <begin position="167"/>
        <end position="313"/>
    </location>
</feature>
<comment type="subcellular location">
    <subcellularLocation>
        <location evidence="1 3 4">Cell outer membrane</location>
    </subcellularLocation>
</comment>
<evidence type="ECO:0000256" key="2">
    <source>
        <dbReference type="ARBA" id="ARBA00022729"/>
    </source>
</evidence>
<dbReference type="Proteomes" id="UP000325161">
    <property type="component" value="Chromosome"/>
</dbReference>
<dbReference type="GO" id="GO:0009279">
    <property type="term" value="C:cell outer membrane"/>
    <property type="evidence" value="ECO:0007669"/>
    <property type="project" value="UniProtKB-SubCell"/>
</dbReference>
<keyword evidence="3" id="KW-0811">Translocation</keyword>
<feature type="compositionally biased region" description="Gly residues" evidence="5">
    <location>
        <begin position="232"/>
        <end position="243"/>
    </location>
</feature>
<feature type="compositionally biased region" description="Low complexity" evidence="5">
    <location>
        <begin position="633"/>
        <end position="651"/>
    </location>
</feature>
<dbReference type="GO" id="GO:0030254">
    <property type="term" value="P:protein secretion by the type III secretion system"/>
    <property type="evidence" value="ECO:0007669"/>
    <property type="project" value="UniProtKB-UniRule"/>
</dbReference>
<accession>A0A5C0B7D4</accession>
<dbReference type="InterPro" id="IPR038591">
    <property type="entry name" value="NolW-like_sf"/>
</dbReference>
<name>A0A5C0B7D4_9BURK</name>
<comment type="subunit">
    <text evidence="3">The core secretion machinery of the T3SS is composed of approximately 20 different proteins, including cytoplasmic components, a base, an export apparatus and a needle. This subunit is part of the base, which anchors the injectisome in the bacterial cell envelope. Forms a stable homooligomeric complex.</text>
</comment>
<dbReference type="HAMAP" id="MF_02219">
    <property type="entry name" value="Type_III_secretin"/>
    <property type="match status" value="1"/>
</dbReference>
<dbReference type="PANTHER" id="PTHR30332">
    <property type="entry name" value="PROBABLE GENERAL SECRETION PATHWAY PROTEIN D"/>
    <property type="match status" value="1"/>
</dbReference>
<evidence type="ECO:0000313" key="9">
    <source>
        <dbReference type="Proteomes" id="UP000325161"/>
    </source>
</evidence>
<evidence type="ECO:0000256" key="1">
    <source>
        <dbReference type="ARBA" id="ARBA00004442"/>
    </source>
</evidence>